<proteinExistence type="predicted"/>
<evidence type="ECO:0000313" key="1">
    <source>
        <dbReference type="EMBL" id="KGB25101.1"/>
    </source>
</evidence>
<dbReference type="EMBL" id="JOKM01000021">
    <property type="protein sequence ID" value="KGB25101.1"/>
    <property type="molecule type" value="Genomic_DNA"/>
</dbReference>
<dbReference type="PATRIC" id="fig|104102.7.peg.773"/>
<reference evidence="1 2" key="1">
    <citation type="submission" date="2014-06" db="EMBL/GenBank/DDBJ databases">
        <title>Functional and comparative genomic analyses of the Drosophila gut microbiota identify candidate symbiosis factors.</title>
        <authorList>
            <person name="Newell P.D."/>
            <person name="Chaston J.M."/>
            <person name="Douglas A.E."/>
        </authorList>
    </citation>
    <scope>NUCLEOTIDE SEQUENCE [LARGE SCALE GENOMIC DNA]</scope>
    <source>
        <strain evidence="1 2">DmCS_006</strain>
    </source>
</reference>
<sequence length="44" mass="5064">MRCDSDGTKKEGFEDPPFYKGLKKAFLLQPNKIHWQAGTPRQKA</sequence>
<organism evidence="1 2">
    <name type="scientific">Acetobacter tropicalis</name>
    <dbReference type="NCBI Taxonomy" id="104102"/>
    <lineage>
        <taxon>Bacteria</taxon>
        <taxon>Pseudomonadati</taxon>
        <taxon>Pseudomonadota</taxon>
        <taxon>Alphaproteobacteria</taxon>
        <taxon>Acetobacterales</taxon>
        <taxon>Acetobacteraceae</taxon>
        <taxon>Acetobacter</taxon>
    </lineage>
</organism>
<dbReference type="Proteomes" id="UP000029448">
    <property type="component" value="Unassembled WGS sequence"/>
</dbReference>
<dbReference type="AlphaFoldDB" id="A0A094ZSG1"/>
<name>A0A094ZSG1_9PROT</name>
<comment type="caution">
    <text evidence="1">The sequence shown here is derived from an EMBL/GenBank/DDBJ whole genome shotgun (WGS) entry which is preliminary data.</text>
</comment>
<keyword evidence="2" id="KW-1185">Reference proteome</keyword>
<protein>
    <submittedName>
        <fullName evidence="1">Uncharacterized protein</fullName>
    </submittedName>
</protein>
<evidence type="ECO:0000313" key="2">
    <source>
        <dbReference type="Proteomes" id="UP000029448"/>
    </source>
</evidence>
<accession>A0A094ZSG1</accession>
<gene>
    <name evidence="1" type="ORF">AtDm6_0782</name>
</gene>